<evidence type="ECO:0000313" key="2">
    <source>
        <dbReference type="EMBL" id="KRM26606.1"/>
    </source>
</evidence>
<feature type="transmembrane region" description="Helical" evidence="1">
    <location>
        <begin position="33"/>
        <end position="59"/>
    </location>
</feature>
<evidence type="ECO:0000313" key="3">
    <source>
        <dbReference type="Proteomes" id="UP000050949"/>
    </source>
</evidence>
<feature type="transmembrane region" description="Helical" evidence="1">
    <location>
        <begin position="112"/>
        <end position="128"/>
    </location>
</feature>
<name>A0A0R1X905_9LACO</name>
<dbReference type="GO" id="GO:0005886">
    <property type="term" value="C:plasma membrane"/>
    <property type="evidence" value="ECO:0007669"/>
    <property type="project" value="TreeGrafter"/>
</dbReference>
<dbReference type="PANTHER" id="PTHR34980">
    <property type="entry name" value="INNER MEMBRANE PROTEIN-RELATED-RELATED"/>
    <property type="match status" value="1"/>
</dbReference>
<proteinExistence type="predicted"/>
<keyword evidence="1" id="KW-1133">Transmembrane helix</keyword>
<feature type="transmembrane region" description="Helical" evidence="1">
    <location>
        <begin position="71"/>
        <end position="91"/>
    </location>
</feature>
<keyword evidence="1" id="KW-0472">Membrane</keyword>
<keyword evidence="1" id="KW-0812">Transmembrane</keyword>
<feature type="transmembrane region" description="Helical" evidence="1">
    <location>
        <begin position="276"/>
        <end position="293"/>
    </location>
</feature>
<feature type="transmembrane region" description="Helical" evidence="1">
    <location>
        <begin position="196"/>
        <end position="222"/>
    </location>
</feature>
<evidence type="ECO:0000256" key="1">
    <source>
        <dbReference type="SAM" id="Phobius"/>
    </source>
</evidence>
<dbReference type="Proteomes" id="UP000050949">
    <property type="component" value="Unassembled WGS sequence"/>
</dbReference>
<dbReference type="Pfam" id="PF05656">
    <property type="entry name" value="DUF805"/>
    <property type="match status" value="2"/>
</dbReference>
<feature type="transmembrane region" description="Helical" evidence="1">
    <location>
        <begin position="134"/>
        <end position="151"/>
    </location>
</feature>
<dbReference type="EMBL" id="AZFW01000070">
    <property type="protein sequence ID" value="KRM26606.1"/>
    <property type="molecule type" value="Genomic_DNA"/>
</dbReference>
<organism evidence="2 3">
    <name type="scientific">Schleiferilactobacillus harbinensis DSM 16991</name>
    <dbReference type="NCBI Taxonomy" id="1122147"/>
    <lineage>
        <taxon>Bacteria</taxon>
        <taxon>Bacillati</taxon>
        <taxon>Bacillota</taxon>
        <taxon>Bacilli</taxon>
        <taxon>Lactobacillales</taxon>
        <taxon>Lactobacillaceae</taxon>
        <taxon>Schleiferilactobacillus</taxon>
    </lineage>
</organism>
<dbReference type="eggNOG" id="COG3152">
    <property type="taxonomic scope" value="Bacteria"/>
</dbReference>
<accession>A0A0R1X905</accession>
<feature type="transmembrane region" description="Helical" evidence="1">
    <location>
        <begin position="299"/>
        <end position="318"/>
    </location>
</feature>
<gene>
    <name evidence="2" type="ORF">FC91_GL002976</name>
</gene>
<comment type="caution">
    <text evidence="2">The sequence shown here is derived from an EMBL/GenBank/DDBJ whole genome shotgun (WGS) entry which is preliminary data.</text>
</comment>
<reference evidence="2 3" key="1">
    <citation type="journal article" date="2015" name="Genome Announc.">
        <title>Expanding the biotechnology potential of lactobacilli through comparative genomics of 213 strains and associated genera.</title>
        <authorList>
            <person name="Sun Z."/>
            <person name="Harris H.M."/>
            <person name="McCann A."/>
            <person name="Guo C."/>
            <person name="Argimon S."/>
            <person name="Zhang W."/>
            <person name="Yang X."/>
            <person name="Jeffery I.B."/>
            <person name="Cooney J.C."/>
            <person name="Kagawa T.F."/>
            <person name="Liu W."/>
            <person name="Song Y."/>
            <person name="Salvetti E."/>
            <person name="Wrobel A."/>
            <person name="Rasinkangas P."/>
            <person name="Parkhill J."/>
            <person name="Rea M.C."/>
            <person name="O'Sullivan O."/>
            <person name="Ritari J."/>
            <person name="Douillard F.P."/>
            <person name="Paul Ross R."/>
            <person name="Yang R."/>
            <person name="Briner A.E."/>
            <person name="Felis G.E."/>
            <person name="de Vos W.M."/>
            <person name="Barrangou R."/>
            <person name="Klaenhammer T.R."/>
            <person name="Caufield P.W."/>
            <person name="Cui Y."/>
            <person name="Zhang H."/>
            <person name="O'Toole P.W."/>
        </authorList>
    </citation>
    <scope>NUCLEOTIDE SEQUENCE [LARGE SCALE GENOMIC DNA]</scope>
    <source>
        <strain evidence="2 3">DSM 16991</strain>
    </source>
</reference>
<sequence length="327" mass="36196">MVAMNSQKGFVGAFKDFWFRAGDFRGSSTRGQYWWIVLLNFLIALVTVGAIWLAIYIFSFGTHEIGPGLPVQLFGGTVGVIVVGLVAWFFYQGLPNLSLTIRRYRDAGVSPWLLLVTWLAPIVIMLIAGNNLIGWIIVLVLGTIDLVVKLLPTRHPVPLWSTRPNEPSRKVGMGGALADFFRRAGIFSGRSSRSQYWWVCLLSILISIVIMVVTMAIVPMIIFLGVQGASGAVGDVPNLTRYFLVLGLLIGLGSLITLPELTLLLRRFRDAGVSPWWYGALWVMNVIVTLIIASDKAIVFAWIVRIVLWLVEVVITVLPTKKSGRDV</sequence>
<feature type="transmembrane region" description="Helical" evidence="1">
    <location>
        <begin position="242"/>
        <end position="264"/>
    </location>
</feature>
<dbReference type="PANTHER" id="PTHR34980:SF2">
    <property type="entry name" value="INNER MEMBRANE PROTEIN YHAH-RELATED"/>
    <property type="match status" value="1"/>
</dbReference>
<dbReference type="InterPro" id="IPR008523">
    <property type="entry name" value="DUF805"/>
</dbReference>
<dbReference type="AlphaFoldDB" id="A0A0R1X905"/>
<protein>
    <submittedName>
        <fullName evidence="2">Membrane protein</fullName>
    </submittedName>
</protein>
<dbReference type="PATRIC" id="fig|1122147.4.peg.3065"/>